<evidence type="ECO:0000313" key="2">
    <source>
        <dbReference type="EMBL" id="UYQ91679.1"/>
    </source>
</evidence>
<keyword evidence="1" id="KW-0732">Signal</keyword>
<dbReference type="EMBL" id="CP107006">
    <property type="protein sequence ID" value="UYQ91679.1"/>
    <property type="molecule type" value="Genomic_DNA"/>
</dbReference>
<feature type="chain" id="PRO_5047351491" description="DUF3575 domain-containing protein" evidence="1">
    <location>
        <begin position="24"/>
        <end position="291"/>
    </location>
</feature>
<protein>
    <recommendedName>
        <fullName evidence="4">DUF3575 domain-containing protein</fullName>
    </recommendedName>
</protein>
<evidence type="ECO:0000313" key="3">
    <source>
        <dbReference type="Proteomes" id="UP001162741"/>
    </source>
</evidence>
<evidence type="ECO:0000256" key="1">
    <source>
        <dbReference type="SAM" id="SignalP"/>
    </source>
</evidence>
<evidence type="ECO:0008006" key="4">
    <source>
        <dbReference type="Google" id="ProtNLM"/>
    </source>
</evidence>
<keyword evidence="3" id="KW-1185">Reference proteome</keyword>
<accession>A0ABY6J034</accession>
<dbReference type="RefSeq" id="WP_264280062.1">
    <property type="nucleotide sequence ID" value="NZ_CP107006.1"/>
</dbReference>
<name>A0ABY6J034_9BACT</name>
<reference evidence="2" key="1">
    <citation type="submission" date="2022-10" db="EMBL/GenBank/DDBJ databases">
        <title>Chitinophaga sp. nov., isolated from soil.</title>
        <authorList>
            <person name="Jeon C.O."/>
        </authorList>
    </citation>
    <scope>NUCLEOTIDE SEQUENCE</scope>
    <source>
        <strain evidence="2">R8</strain>
    </source>
</reference>
<organism evidence="2 3">
    <name type="scientific">Chitinophaga horti</name>
    <dbReference type="NCBI Taxonomy" id="2920382"/>
    <lineage>
        <taxon>Bacteria</taxon>
        <taxon>Pseudomonadati</taxon>
        <taxon>Bacteroidota</taxon>
        <taxon>Chitinophagia</taxon>
        <taxon>Chitinophagales</taxon>
        <taxon>Chitinophagaceae</taxon>
        <taxon>Chitinophaga</taxon>
    </lineage>
</organism>
<feature type="signal peptide" evidence="1">
    <location>
        <begin position="1"/>
        <end position="23"/>
    </location>
</feature>
<gene>
    <name evidence="2" type="ORF">MKQ68_16440</name>
</gene>
<dbReference type="Proteomes" id="UP001162741">
    <property type="component" value="Chromosome"/>
</dbReference>
<proteinExistence type="predicted"/>
<sequence length="291" mass="32044">MKKAPFPYLALLCCVATIGTAKAQTLENVAGETDTVITTTAVIENDPPEEEKPTRGRFYYKNNVKVGLSPILLGNYSLTYERMLTRGISVSAGYRFMPKTAINSTPLTKEVMKAITEDGDEISQQLGDANMSGSAITAEFRFYTGPRKPGATGFYGGVYGRYSNLKFDFPYEFEATDANVTRTVPFLAETKGFGGGLLFGVQWQIKRVTIDFTILGAHWGKMTGDIDGKTDLSDLSEQDRADLRNDLEDLVNFNEDKKYITAQVNNDGIRGKLDAPFPGIRGLNLSIGFNF</sequence>